<keyword evidence="4" id="KW-1185">Reference proteome</keyword>
<dbReference type="PANTHER" id="PTHR22753:SF14">
    <property type="entry name" value="MONOACYLGLYCEROL_DIACYLGLYCEROL O-ACYLTRANSFERASE"/>
    <property type="match status" value="1"/>
</dbReference>
<evidence type="ECO:0000256" key="1">
    <source>
        <dbReference type="SAM" id="Phobius"/>
    </source>
</evidence>
<reference evidence="3 4" key="1">
    <citation type="submission" date="2024-05" db="EMBL/GenBank/DDBJ databases">
        <title>Genetic variation in Jamaican populations of the coffee berry borer (Hypothenemus hampei).</title>
        <authorList>
            <person name="Errbii M."/>
            <person name="Myrie A."/>
        </authorList>
    </citation>
    <scope>NUCLEOTIDE SEQUENCE [LARGE SCALE GENOMIC DNA]</scope>
    <source>
        <strain evidence="3">JA-Hopewell-2020-01-JO</strain>
        <tissue evidence="3">Whole body</tissue>
    </source>
</reference>
<feature type="domain" description="Phospholipid/glycerol acyltransferase" evidence="2">
    <location>
        <begin position="97"/>
        <end position="164"/>
    </location>
</feature>
<dbReference type="EMBL" id="JBDJPC010000002">
    <property type="protein sequence ID" value="KAL1513028.1"/>
    <property type="molecule type" value="Genomic_DNA"/>
</dbReference>
<accession>A0ABD1F6E9</accession>
<organism evidence="3 4">
    <name type="scientific">Hypothenemus hampei</name>
    <name type="common">Coffee berry borer</name>
    <dbReference type="NCBI Taxonomy" id="57062"/>
    <lineage>
        <taxon>Eukaryota</taxon>
        <taxon>Metazoa</taxon>
        <taxon>Ecdysozoa</taxon>
        <taxon>Arthropoda</taxon>
        <taxon>Hexapoda</taxon>
        <taxon>Insecta</taxon>
        <taxon>Pterygota</taxon>
        <taxon>Neoptera</taxon>
        <taxon>Endopterygota</taxon>
        <taxon>Coleoptera</taxon>
        <taxon>Polyphaga</taxon>
        <taxon>Cucujiformia</taxon>
        <taxon>Curculionidae</taxon>
        <taxon>Scolytinae</taxon>
        <taxon>Hypothenemus</taxon>
    </lineage>
</organism>
<evidence type="ECO:0000313" key="4">
    <source>
        <dbReference type="Proteomes" id="UP001566132"/>
    </source>
</evidence>
<dbReference type="AlphaFoldDB" id="A0ABD1F6E9"/>
<dbReference type="Proteomes" id="UP001566132">
    <property type="component" value="Unassembled WGS sequence"/>
</dbReference>
<feature type="transmembrane region" description="Helical" evidence="1">
    <location>
        <begin position="34"/>
        <end position="58"/>
    </location>
</feature>
<sequence length="311" mass="36059">MMSLLQIYHFIKSNTIDYVDIDYSLWLTWCLTPLIVTFLLPAVIALLLYISALILYIYKLHWRHIRTALIVGDKWEAARKLVAVIWDAHGWIWHGYEIQGLENLPLNGPALIVYYHGAIPIDIYYFLAKVILTHNQRTVHTVADHFLFRIPGFSIIADCMKVIPAIAPGGVFEAQFSINYGLMWKRRLGFAKAAIESKVPVIPIFTENTREAFRTVHIGRKFFLKLYSWTKFPFAPIYGGFPVKLTTHIGEPIYYEPGITPEDLQKKVAVSLENLISRHQRIPGNILLSILERIPYIRKKIQARKHERYEN</sequence>
<dbReference type="CDD" id="cd07987">
    <property type="entry name" value="LPLAT_MGAT-like"/>
    <property type="match status" value="1"/>
</dbReference>
<keyword evidence="1" id="KW-0812">Transmembrane</keyword>
<dbReference type="PANTHER" id="PTHR22753">
    <property type="entry name" value="TRANSMEMBRANE PROTEIN 68"/>
    <property type="match status" value="1"/>
</dbReference>
<proteinExistence type="predicted"/>
<dbReference type="Pfam" id="PF01553">
    <property type="entry name" value="Acyltransferase"/>
    <property type="match status" value="1"/>
</dbReference>
<keyword evidence="1" id="KW-0472">Membrane</keyword>
<evidence type="ECO:0000259" key="2">
    <source>
        <dbReference type="Pfam" id="PF01553"/>
    </source>
</evidence>
<dbReference type="InterPro" id="IPR002123">
    <property type="entry name" value="Plipid/glycerol_acylTrfase"/>
</dbReference>
<dbReference type="SUPFAM" id="SSF69593">
    <property type="entry name" value="Glycerol-3-phosphate (1)-acyltransferase"/>
    <property type="match status" value="1"/>
</dbReference>
<protein>
    <recommendedName>
        <fullName evidence="2">Phospholipid/glycerol acyltransferase domain-containing protein</fullName>
    </recommendedName>
</protein>
<comment type="caution">
    <text evidence="3">The sequence shown here is derived from an EMBL/GenBank/DDBJ whole genome shotgun (WGS) entry which is preliminary data.</text>
</comment>
<keyword evidence="1" id="KW-1133">Transmembrane helix</keyword>
<gene>
    <name evidence="3" type="ORF">ABEB36_002512</name>
</gene>
<evidence type="ECO:0000313" key="3">
    <source>
        <dbReference type="EMBL" id="KAL1513028.1"/>
    </source>
</evidence>
<name>A0ABD1F6E9_HYPHA</name>